<dbReference type="AlphaFoldDB" id="A0A1Y2K0T9"/>
<keyword evidence="2" id="KW-1185">Reference proteome</keyword>
<dbReference type="Proteomes" id="UP000194003">
    <property type="component" value="Unassembled WGS sequence"/>
</dbReference>
<name>A0A1Y2K0T9_9PROT</name>
<comment type="caution">
    <text evidence="1">The sequence shown here is derived from an EMBL/GenBank/DDBJ whole genome shotgun (WGS) entry which is preliminary data.</text>
</comment>
<gene>
    <name evidence="1" type="ORF">MAIT1_00940</name>
</gene>
<protein>
    <submittedName>
        <fullName evidence="1">Uncharacterized protein</fullName>
    </submittedName>
</protein>
<sequence>MDSFFSPHAPADVVAALQQARDTDDSSQREAQFQVILKRWPSCLDGHIVWIKFLFGQNRLREAEAAAWTALREASRQGGFPRNYRVLTKEQAPWLAEGSSARLYLFCLKALGVVRLRRGRLTQSHTALSKLLELDRHDEIGGGSFLEIVENMLEAD</sequence>
<evidence type="ECO:0000313" key="1">
    <source>
        <dbReference type="EMBL" id="OSM00424.1"/>
    </source>
</evidence>
<organism evidence="1 2">
    <name type="scientific">Magnetofaba australis IT-1</name>
    <dbReference type="NCBI Taxonomy" id="1434232"/>
    <lineage>
        <taxon>Bacteria</taxon>
        <taxon>Pseudomonadati</taxon>
        <taxon>Pseudomonadota</taxon>
        <taxon>Magnetococcia</taxon>
        <taxon>Magnetococcales</taxon>
        <taxon>Magnetococcaceae</taxon>
        <taxon>Magnetofaba</taxon>
    </lineage>
</organism>
<dbReference type="STRING" id="1434232.MAIT1_00940"/>
<dbReference type="EMBL" id="LVJN01000021">
    <property type="protein sequence ID" value="OSM00424.1"/>
    <property type="molecule type" value="Genomic_DNA"/>
</dbReference>
<reference evidence="1 2" key="1">
    <citation type="journal article" date="2016" name="BMC Genomics">
        <title>Combined genomic and structural analyses of a cultured magnetotactic bacterium reveals its niche adaptation to a dynamic environment.</title>
        <authorList>
            <person name="Araujo A.C."/>
            <person name="Morillo V."/>
            <person name="Cypriano J."/>
            <person name="Teixeira L.C."/>
            <person name="Leao P."/>
            <person name="Lyra S."/>
            <person name="Almeida L.G."/>
            <person name="Bazylinski D.A."/>
            <person name="Vasconcellos A.T."/>
            <person name="Abreu F."/>
            <person name="Lins U."/>
        </authorList>
    </citation>
    <scope>NUCLEOTIDE SEQUENCE [LARGE SCALE GENOMIC DNA]</scope>
    <source>
        <strain evidence="1 2">IT-1</strain>
    </source>
</reference>
<proteinExistence type="predicted"/>
<accession>A0A1Y2K0T9</accession>
<evidence type="ECO:0000313" key="2">
    <source>
        <dbReference type="Proteomes" id="UP000194003"/>
    </source>
</evidence>